<dbReference type="InterPro" id="IPR001460">
    <property type="entry name" value="PCN-bd_Tpept"/>
</dbReference>
<evidence type="ECO:0000259" key="1">
    <source>
        <dbReference type="Pfam" id="PF00905"/>
    </source>
</evidence>
<dbReference type="Gene3D" id="3.90.1310.10">
    <property type="entry name" value="Penicillin-binding protein 2a (Domain 2)"/>
    <property type="match status" value="1"/>
</dbReference>
<protein>
    <submittedName>
        <fullName evidence="3">Unannotated protein</fullName>
    </submittedName>
</protein>
<dbReference type="InterPro" id="IPR036138">
    <property type="entry name" value="PBP_dimer_sf"/>
</dbReference>
<dbReference type="PANTHER" id="PTHR30627">
    <property type="entry name" value="PEPTIDOGLYCAN D,D-TRANSPEPTIDASE"/>
    <property type="match status" value="1"/>
</dbReference>
<dbReference type="GO" id="GO:0071555">
    <property type="term" value="P:cell wall organization"/>
    <property type="evidence" value="ECO:0007669"/>
    <property type="project" value="TreeGrafter"/>
</dbReference>
<dbReference type="InterPro" id="IPR050515">
    <property type="entry name" value="Beta-lactam/transpept"/>
</dbReference>
<name>A0A6J6AW13_9ZZZZ</name>
<feature type="domain" description="Penicillin binding protein A dimerisation" evidence="2">
    <location>
        <begin position="52"/>
        <end position="134"/>
    </location>
</feature>
<dbReference type="GO" id="GO:0071972">
    <property type="term" value="F:peptidoglycan L,D-transpeptidase activity"/>
    <property type="evidence" value="ECO:0007669"/>
    <property type="project" value="TreeGrafter"/>
</dbReference>
<dbReference type="Pfam" id="PF00905">
    <property type="entry name" value="Transpeptidase"/>
    <property type="match status" value="1"/>
</dbReference>
<sequence>MIKELNRVSLGIGVLFGALFVSATVIQVFQVDNLRVDPRNVRTVYDSYATERGSILVGSTLIAESVPADDVFRYQRIYHGGGLYAPITGYYTINQGISGLEFAMNDKLSGQSNSQFFDQVMALVSGTDPRGASVKLTVNAAVQQAARDALGELTGAAIAIEPSTGRILALVSTPSFDPNDLASHDNELVLSKYTSLVNSGSQPLINRAITGDLYHPGSVFKLVVAAAALDSGIMSEQSTVPNPAKLKLPLSGSSIRNWSGNSCGPEESVTIATALRLSCNIPFAEIGALVGESRIHDYAEAFGFGATVEIPMVVTPSTFPSGMDEAQLMLSAFGQFDVRVTPLQIAMVSSAIANGGVLMSPTIVDSVLARDLSPLAPFTPVEYSTPISPETANVLRDMMVAGVSNGVASGARIRGVSVAGKTGTAENGEGQPYTLWFTGFAPAENPRVAVVVVVENGGGAGQSASGNSLVAPIARKIMEAVLAQ</sequence>
<accession>A0A6J6AW13</accession>
<dbReference type="SUPFAM" id="SSF56519">
    <property type="entry name" value="Penicillin binding protein dimerisation domain"/>
    <property type="match status" value="1"/>
</dbReference>
<dbReference type="SUPFAM" id="SSF56601">
    <property type="entry name" value="beta-lactamase/transpeptidase-like"/>
    <property type="match status" value="1"/>
</dbReference>
<organism evidence="3">
    <name type="scientific">freshwater metagenome</name>
    <dbReference type="NCBI Taxonomy" id="449393"/>
    <lineage>
        <taxon>unclassified sequences</taxon>
        <taxon>metagenomes</taxon>
        <taxon>ecological metagenomes</taxon>
    </lineage>
</organism>
<dbReference type="InterPro" id="IPR054120">
    <property type="entry name" value="PBPA_dimer"/>
</dbReference>
<reference evidence="3" key="1">
    <citation type="submission" date="2020-05" db="EMBL/GenBank/DDBJ databases">
        <authorList>
            <person name="Chiriac C."/>
            <person name="Salcher M."/>
            <person name="Ghai R."/>
            <person name="Kavagutti S V."/>
        </authorList>
    </citation>
    <scope>NUCLEOTIDE SEQUENCE</scope>
</reference>
<feature type="domain" description="Penicillin-binding protein transpeptidase" evidence="1">
    <location>
        <begin position="155"/>
        <end position="479"/>
    </location>
</feature>
<dbReference type="Pfam" id="PF21922">
    <property type="entry name" value="PBP_dimer_2"/>
    <property type="match status" value="1"/>
</dbReference>
<dbReference type="GO" id="GO:0008658">
    <property type="term" value="F:penicillin binding"/>
    <property type="evidence" value="ECO:0007669"/>
    <property type="project" value="InterPro"/>
</dbReference>
<dbReference type="Gene3D" id="3.40.710.10">
    <property type="entry name" value="DD-peptidase/beta-lactamase superfamily"/>
    <property type="match status" value="1"/>
</dbReference>
<evidence type="ECO:0000313" key="3">
    <source>
        <dbReference type="EMBL" id="CAB4530861.1"/>
    </source>
</evidence>
<dbReference type="InterPro" id="IPR012338">
    <property type="entry name" value="Beta-lactam/transpept-like"/>
</dbReference>
<evidence type="ECO:0000259" key="2">
    <source>
        <dbReference type="Pfam" id="PF21922"/>
    </source>
</evidence>
<proteinExistence type="predicted"/>
<dbReference type="PANTHER" id="PTHR30627:SF24">
    <property type="entry name" value="PENICILLIN-BINDING PROTEIN 4B"/>
    <property type="match status" value="1"/>
</dbReference>
<dbReference type="GO" id="GO:0005886">
    <property type="term" value="C:plasma membrane"/>
    <property type="evidence" value="ECO:0007669"/>
    <property type="project" value="TreeGrafter"/>
</dbReference>
<dbReference type="EMBL" id="CAEZSG010000005">
    <property type="protein sequence ID" value="CAB4530861.1"/>
    <property type="molecule type" value="Genomic_DNA"/>
</dbReference>
<dbReference type="AlphaFoldDB" id="A0A6J6AW13"/>
<gene>
    <name evidence="3" type="ORF">UFOPK1413_00054</name>
</gene>